<reference evidence="2 3" key="1">
    <citation type="journal article" date="2019" name="Appl. Microbiol. Biotechnol.">
        <title>Genome sequence of Isaria javanica and comparative genome analysis insights into family S53 peptidase evolution in fungal entomopathogens.</title>
        <authorList>
            <person name="Lin R."/>
            <person name="Zhang X."/>
            <person name="Xin B."/>
            <person name="Zou M."/>
            <person name="Gao Y."/>
            <person name="Qin F."/>
            <person name="Hu Q."/>
            <person name="Xie B."/>
            <person name="Cheng X."/>
        </authorList>
    </citation>
    <scope>NUCLEOTIDE SEQUENCE [LARGE SCALE GENOMIC DNA]</scope>
    <source>
        <strain evidence="2 3">IJ1G</strain>
    </source>
</reference>
<feature type="compositionally biased region" description="Low complexity" evidence="1">
    <location>
        <begin position="770"/>
        <end position="790"/>
    </location>
</feature>
<evidence type="ECO:0000256" key="1">
    <source>
        <dbReference type="SAM" id="MobiDB-lite"/>
    </source>
</evidence>
<evidence type="ECO:0008006" key="4">
    <source>
        <dbReference type="Google" id="ProtNLM"/>
    </source>
</evidence>
<dbReference type="OrthoDB" id="195446at2759"/>
<evidence type="ECO:0000313" key="3">
    <source>
        <dbReference type="Proteomes" id="UP000315783"/>
    </source>
</evidence>
<dbReference type="AlphaFoldDB" id="A0A545V6K4"/>
<name>A0A545V6K4_9HYPO</name>
<accession>A0A545V6K4</accession>
<dbReference type="EMBL" id="SPUK01000005">
    <property type="protein sequence ID" value="TQV97350.1"/>
    <property type="molecule type" value="Genomic_DNA"/>
</dbReference>
<proteinExistence type="predicted"/>
<dbReference type="Gene3D" id="1.25.40.10">
    <property type="entry name" value="Tetratricopeptide repeat domain"/>
    <property type="match status" value="1"/>
</dbReference>
<evidence type="ECO:0000313" key="2">
    <source>
        <dbReference type="EMBL" id="TQV97350.1"/>
    </source>
</evidence>
<feature type="region of interest" description="Disordered" evidence="1">
    <location>
        <begin position="750"/>
        <end position="803"/>
    </location>
</feature>
<dbReference type="InterPro" id="IPR011990">
    <property type="entry name" value="TPR-like_helical_dom_sf"/>
</dbReference>
<gene>
    <name evidence="2" type="ORF">IF1G_04590</name>
</gene>
<sequence>MDPLSICASAVALIGASTAVTKALYSFTRYATHAEAHVASLCSEISTLTGFLSSINKTLKSCRHNARALALVDAELWRQSDLALQDCEATLDELSTFVARLKTLNKTSFWRAKVAVDMSIHARKLEQFRARLKRSNYALQTVLQTITVSVSLQSNASQDRILLELEKLKDYIEDAVRIANRSPVGTRSSLAALSETEAAKNLQCLAKAAECFHSSATTTVGSSLGGSVADWAPPARETASSIAGLSPLRTQLLHDYIQNTDQEPNVFAATITEARESHPIELSEYLNADESAELTENPSVPMEPTLDADFERSLQVFAVLEDFAIEKMKIGAFDAAATYLNEALALKIGRVPDTKVQMRIQTRLGICYVLQRKIPEARNVVSSLERINGLRNREVLHLMHALAMVYFAEQNFEQARALCTKVIDAKTELLGKLHPETLTSVGFMWYLYDKYDMPVLLEATRRRFPEGYEYKHPESEFDFLAQHAMLLPAIVLESEQTELPCTSFCAGSRSESAQSAETEWAPNHNLKRALTRYETQQTDTMKAFVAMTVVHADGEEIGPAPETIDSKNEQRRTISRRMTTMRRRFSSWRSSKLATDHKDQDATGIANVRRARTVLHKAPPAIRVEHAGPKGLAKAKKFLGILKTEMSIITIPTEEFFAPTGGGFTPTDETSASRPETFAPWSEIFSVFELDSNPITKVGLAKQLADSDKEQEAVAVHGGLSPEVDVLPPEPPQGSARQLNTSLDTILESPELHSGNDCRLGNRTPIVIEDSGNSSDGSISRGSSVSDNRSTASGSSYSTNTTISEAIPTSPVDYRDSNNFTVLRSLSQRHELAPLIKNGSLCSSDRSKTVLSPRTKDTSLPFIGSFSGAQKMASLLAAHRSANRVCKPCGRGSAPDTSAKVNTGHALDDNGCEAQPPDQNVQALTTDPHDGWGGGSCGETHGLKRTFSWNHGDENLFVLKYPSREPQKKKSLRGSFTVWRW</sequence>
<dbReference type="Proteomes" id="UP000315783">
    <property type="component" value="Unassembled WGS sequence"/>
</dbReference>
<feature type="compositionally biased region" description="Polar residues" evidence="1">
    <location>
        <begin position="791"/>
        <end position="803"/>
    </location>
</feature>
<dbReference type="SUPFAM" id="SSF48452">
    <property type="entry name" value="TPR-like"/>
    <property type="match status" value="1"/>
</dbReference>
<comment type="caution">
    <text evidence="2">The sequence shown here is derived from an EMBL/GenBank/DDBJ whole genome shotgun (WGS) entry which is preliminary data.</text>
</comment>
<protein>
    <recommendedName>
        <fullName evidence="4">Fungal N-terminal domain-containing protein</fullName>
    </recommendedName>
</protein>
<organism evidence="2 3">
    <name type="scientific">Cordyceps javanica</name>
    <dbReference type="NCBI Taxonomy" id="43265"/>
    <lineage>
        <taxon>Eukaryota</taxon>
        <taxon>Fungi</taxon>
        <taxon>Dikarya</taxon>
        <taxon>Ascomycota</taxon>
        <taxon>Pezizomycotina</taxon>
        <taxon>Sordariomycetes</taxon>
        <taxon>Hypocreomycetidae</taxon>
        <taxon>Hypocreales</taxon>
        <taxon>Cordycipitaceae</taxon>
        <taxon>Cordyceps</taxon>
    </lineage>
</organism>
<dbReference type="STRING" id="43265.A0A545V6K4"/>
<keyword evidence="3" id="KW-1185">Reference proteome</keyword>